<evidence type="ECO:0000256" key="7">
    <source>
        <dbReference type="ARBA" id="ARBA00023136"/>
    </source>
</evidence>
<evidence type="ECO:0000256" key="8">
    <source>
        <dbReference type="SAM" id="Phobius"/>
    </source>
</evidence>
<name>A0AAJ5WM50_9BACT</name>
<feature type="transmembrane region" description="Helical" evidence="8">
    <location>
        <begin position="267"/>
        <end position="283"/>
    </location>
</feature>
<reference evidence="9" key="1">
    <citation type="submission" date="2023-03" db="EMBL/GenBank/DDBJ databases">
        <title>Andean soil-derived lignocellulolytic bacterial consortium as a source of novel taxa and putative plastic-active enzymes.</title>
        <authorList>
            <person name="Diaz-Garcia L."/>
            <person name="Chuvochina M."/>
            <person name="Feuerriegel G."/>
            <person name="Bunk B."/>
            <person name="Sproer C."/>
            <person name="Streit W.R."/>
            <person name="Rodriguez L.M."/>
            <person name="Overmann J."/>
            <person name="Jimenez D.J."/>
        </authorList>
    </citation>
    <scope>NUCLEOTIDE SEQUENCE</scope>
    <source>
        <strain evidence="9">MAG 7</strain>
    </source>
</reference>
<feature type="transmembrane region" description="Helical" evidence="8">
    <location>
        <begin position="35"/>
        <end position="54"/>
    </location>
</feature>
<evidence type="ECO:0000313" key="10">
    <source>
        <dbReference type="Proteomes" id="UP001220610"/>
    </source>
</evidence>
<gene>
    <name evidence="9" type="ORF">P0Y53_14045</name>
</gene>
<organism evidence="9 10">
    <name type="scientific">Candidatus Pseudobacter hemicellulosilyticus</name>
    <dbReference type="NCBI Taxonomy" id="3121375"/>
    <lineage>
        <taxon>Bacteria</taxon>
        <taxon>Pseudomonadati</taxon>
        <taxon>Bacteroidota</taxon>
        <taxon>Chitinophagia</taxon>
        <taxon>Chitinophagales</taxon>
        <taxon>Chitinophagaceae</taxon>
        <taxon>Pseudobacter</taxon>
    </lineage>
</organism>
<keyword evidence="6 8" id="KW-1133">Transmembrane helix</keyword>
<feature type="transmembrane region" description="Helical" evidence="8">
    <location>
        <begin position="9"/>
        <end position="29"/>
    </location>
</feature>
<dbReference type="PANTHER" id="PTHR21716">
    <property type="entry name" value="TRANSMEMBRANE PROTEIN"/>
    <property type="match status" value="1"/>
</dbReference>
<feature type="transmembrane region" description="Helical" evidence="8">
    <location>
        <begin position="150"/>
        <end position="170"/>
    </location>
</feature>
<sequence>MEKQPATPFYFRLTMILLMLGLIAAIAYLGQDIVVPFALSALVAILLVPVCRFLQAKLRLPRVPAILVAILLGLLFVAGIVYFLSAQVAGFLEDMDQIKQGVNTHLNHLQQWVSSQFGLSYKEQKDMLGRLQSSMQSSGQGFLGSTFDSLSSLAILITLLPIYTFLLLYYRNLIKQFFIDVFSNAPKKKVAEVLQESQAVIQQYMLGLIIEMIIVAVLNAVAFLILGIKYAIFLAVFTAILNLIPYIGMLIASVFCVLITLTTNPDFTVALWLLGVILLVQFIDNNLIVPKVVGSKVKLNALMTIIAVLIGGALCGVAGMFLSIPGIAILKVIFDRIETLQPWGRLLGGEEPATVKTS</sequence>
<comment type="subcellular location">
    <subcellularLocation>
        <location evidence="1">Cell membrane</location>
        <topology evidence="1">Multi-pass membrane protein</topology>
    </subcellularLocation>
</comment>
<protein>
    <submittedName>
        <fullName evidence="9">AI-2E family transporter</fullName>
    </submittedName>
</protein>
<evidence type="ECO:0000256" key="4">
    <source>
        <dbReference type="ARBA" id="ARBA00022475"/>
    </source>
</evidence>
<dbReference type="InterPro" id="IPR002549">
    <property type="entry name" value="AI-2E-like"/>
</dbReference>
<keyword evidence="5 8" id="KW-0812">Transmembrane</keyword>
<proteinExistence type="inferred from homology"/>
<feature type="transmembrane region" description="Helical" evidence="8">
    <location>
        <begin position="303"/>
        <end position="330"/>
    </location>
</feature>
<feature type="transmembrane region" description="Helical" evidence="8">
    <location>
        <begin position="232"/>
        <end position="260"/>
    </location>
</feature>
<dbReference type="GO" id="GO:0005886">
    <property type="term" value="C:plasma membrane"/>
    <property type="evidence" value="ECO:0007669"/>
    <property type="project" value="UniProtKB-SubCell"/>
</dbReference>
<accession>A0AAJ5WM50</accession>
<evidence type="ECO:0000313" key="9">
    <source>
        <dbReference type="EMBL" id="WEK33609.1"/>
    </source>
</evidence>
<evidence type="ECO:0000256" key="3">
    <source>
        <dbReference type="ARBA" id="ARBA00022448"/>
    </source>
</evidence>
<evidence type="ECO:0000256" key="6">
    <source>
        <dbReference type="ARBA" id="ARBA00022989"/>
    </source>
</evidence>
<comment type="similarity">
    <text evidence="2">Belongs to the autoinducer-2 exporter (AI-2E) (TC 2.A.86) family.</text>
</comment>
<evidence type="ECO:0000256" key="5">
    <source>
        <dbReference type="ARBA" id="ARBA00022692"/>
    </source>
</evidence>
<dbReference type="EMBL" id="CP119311">
    <property type="protein sequence ID" value="WEK33609.1"/>
    <property type="molecule type" value="Genomic_DNA"/>
</dbReference>
<evidence type="ECO:0000256" key="2">
    <source>
        <dbReference type="ARBA" id="ARBA00009773"/>
    </source>
</evidence>
<evidence type="ECO:0000256" key="1">
    <source>
        <dbReference type="ARBA" id="ARBA00004651"/>
    </source>
</evidence>
<dbReference type="GO" id="GO:0055085">
    <property type="term" value="P:transmembrane transport"/>
    <property type="evidence" value="ECO:0007669"/>
    <property type="project" value="TreeGrafter"/>
</dbReference>
<dbReference type="Pfam" id="PF01594">
    <property type="entry name" value="AI-2E_transport"/>
    <property type="match status" value="1"/>
</dbReference>
<keyword evidence="4" id="KW-1003">Cell membrane</keyword>
<feature type="transmembrane region" description="Helical" evidence="8">
    <location>
        <begin position="204"/>
        <end position="226"/>
    </location>
</feature>
<feature type="transmembrane region" description="Helical" evidence="8">
    <location>
        <begin position="66"/>
        <end position="85"/>
    </location>
</feature>
<dbReference type="PANTHER" id="PTHR21716:SF53">
    <property type="entry name" value="PERMEASE PERM-RELATED"/>
    <property type="match status" value="1"/>
</dbReference>
<dbReference type="AlphaFoldDB" id="A0AAJ5WM50"/>
<dbReference type="Proteomes" id="UP001220610">
    <property type="component" value="Chromosome"/>
</dbReference>
<keyword evidence="3" id="KW-0813">Transport</keyword>
<keyword evidence="7 8" id="KW-0472">Membrane</keyword>